<keyword evidence="2" id="KW-1185">Reference proteome</keyword>
<protein>
    <submittedName>
        <fullName evidence="1">Uncharacterized protein</fullName>
    </submittedName>
</protein>
<gene>
    <name evidence="1" type="ORF">H0235_013623</name>
</gene>
<evidence type="ECO:0000313" key="2">
    <source>
        <dbReference type="Proteomes" id="UP000600918"/>
    </source>
</evidence>
<accession>A0A834KVN9</accession>
<dbReference type="Proteomes" id="UP000600918">
    <property type="component" value="Unassembled WGS sequence"/>
</dbReference>
<evidence type="ECO:0000313" key="1">
    <source>
        <dbReference type="EMBL" id="KAF7411016.1"/>
    </source>
</evidence>
<name>A0A834KVN9_VESPE</name>
<organism evidence="1 2">
    <name type="scientific">Vespula pensylvanica</name>
    <name type="common">Western yellow jacket</name>
    <name type="synonym">Wasp</name>
    <dbReference type="NCBI Taxonomy" id="30213"/>
    <lineage>
        <taxon>Eukaryota</taxon>
        <taxon>Metazoa</taxon>
        <taxon>Ecdysozoa</taxon>
        <taxon>Arthropoda</taxon>
        <taxon>Hexapoda</taxon>
        <taxon>Insecta</taxon>
        <taxon>Pterygota</taxon>
        <taxon>Neoptera</taxon>
        <taxon>Endopterygota</taxon>
        <taxon>Hymenoptera</taxon>
        <taxon>Apocrita</taxon>
        <taxon>Aculeata</taxon>
        <taxon>Vespoidea</taxon>
        <taxon>Vespidae</taxon>
        <taxon>Vespinae</taxon>
        <taxon>Vespula</taxon>
    </lineage>
</organism>
<dbReference type="EMBL" id="JACSDY010000013">
    <property type="protein sequence ID" value="KAF7411016.1"/>
    <property type="molecule type" value="Genomic_DNA"/>
</dbReference>
<sequence length="101" mass="11195">MWNNIASGIALYVETFCGQLNVDFPAGQSAIPSNRNTIPSVYTMYILYTSRLSVLSEVDINGANASQDESPSLNYTFARFQSLTPDTAVSRSSTEYDESHW</sequence>
<reference evidence="1" key="1">
    <citation type="journal article" date="2020" name="G3 (Bethesda)">
        <title>High-Quality Assemblies for Three Invasive Social Wasps from the &lt;i&gt;Vespula&lt;/i&gt; Genus.</title>
        <authorList>
            <person name="Harrop T.W.R."/>
            <person name="Guhlin J."/>
            <person name="McLaughlin G.M."/>
            <person name="Permina E."/>
            <person name="Stockwell P."/>
            <person name="Gilligan J."/>
            <person name="Le Lec M.F."/>
            <person name="Gruber M.A.M."/>
            <person name="Quinn O."/>
            <person name="Lovegrove M."/>
            <person name="Duncan E.J."/>
            <person name="Remnant E.J."/>
            <person name="Van Eeckhoven J."/>
            <person name="Graham B."/>
            <person name="Knapp R.A."/>
            <person name="Langford K.W."/>
            <person name="Kronenberg Z."/>
            <person name="Press M.O."/>
            <person name="Eacker S.M."/>
            <person name="Wilson-Rankin E.E."/>
            <person name="Purcell J."/>
            <person name="Lester P.J."/>
            <person name="Dearden P.K."/>
        </authorList>
    </citation>
    <scope>NUCLEOTIDE SEQUENCE</scope>
    <source>
        <strain evidence="1">Volc-1</strain>
    </source>
</reference>
<proteinExistence type="predicted"/>
<comment type="caution">
    <text evidence="1">The sequence shown here is derived from an EMBL/GenBank/DDBJ whole genome shotgun (WGS) entry which is preliminary data.</text>
</comment>
<dbReference type="AlphaFoldDB" id="A0A834KVN9"/>